<dbReference type="PANTHER" id="PTHR11804">
    <property type="entry name" value="PROTEASE M3 THIMET OLIGOPEPTIDASE-RELATED"/>
    <property type="match status" value="1"/>
</dbReference>
<keyword evidence="3 6" id="KW-0378">Hydrolase</keyword>
<comment type="caution">
    <text evidence="8">The sequence shown here is derived from an EMBL/GenBank/DDBJ whole genome shotgun (WGS) entry which is preliminary data.</text>
</comment>
<reference evidence="8 9" key="1">
    <citation type="submission" date="2017-05" db="EMBL/GenBank/DDBJ databases">
        <title>The Genome Sequence of Enterococcus sp. 8G7_MSG3316.</title>
        <authorList>
            <consortium name="The Broad Institute Genomics Platform"/>
            <consortium name="The Broad Institute Genomic Center for Infectious Diseases"/>
            <person name="Earl A."/>
            <person name="Manson A."/>
            <person name="Schwartman J."/>
            <person name="Gilmore M."/>
            <person name="Abouelleil A."/>
            <person name="Cao P."/>
            <person name="Chapman S."/>
            <person name="Cusick C."/>
            <person name="Shea T."/>
            <person name="Young S."/>
            <person name="Neafsey D."/>
            <person name="Nusbaum C."/>
            <person name="Birren B."/>
        </authorList>
    </citation>
    <scope>NUCLEOTIDE SEQUENCE [LARGE SCALE GENOMIC DNA]</scope>
    <source>
        <strain evidence="8 9">8G7_MSG3316</strain>
    </source>
</reference>
<dbReference type="GO" id="GO:0004222">
    <property type="term" value="F:metalloendopeptidase activity"/>
    <property type="evidence" value="ECO:0007669"/>
    <property type="project" value="InterPro"/>
</dbReference>
<dbReference type="STRING" id="1834191.A5886_001179"/>
<evidence type="ECO:0000256" key="6">
    <source>
        <dbReference type="RuleBase" id="RU003435"/>
    </source>
</evidence>
<comment type="cofactor">
    <cofactor evidence="6">
        <name>Zn(2+)</name>
        <dbReference type="ChEBI" id="CHEBI:29105"/>
    </cofactor>
    <text evidence="6">Binds 1 zinc ion.</text>
</comment>
<dbReference type="GO" id="GO:0006508">
    <property type="term" value="P:proteolysis"/>
    <property type="evidence" value="ECO:0007669"/>
    <property type="project" value="UniProtKB-KW"/>
</dbReference>
<dbReference type="RefSeq" id="WP_086274094.1">
    <property type="nucleotide sequence ID" value="NZ_NGKU01000001.1"/>
</dbReference>
<dbReference type="InterPro" id="IPR045090">
    <property type="entry name" value="Pept_M3A_M3B"/>
</dbReference>
<organism evidence="8 9">
    <name type="scientific">Candidatus Enterococcus testudinis</name>
    <dbReference type="NCBI Taxonomy" id="1834191"/>
    <lineage>
        <taxon>Bacteria</taxon>
        <taxon>Bacillati</taxon>
        <taxon>Bacillota</taxon>
        <taxon>Bacilli</taxon>
        <taxon>Lactobacillales</taxon>
        <taxon>Enterococcaceae</taxon>
        <taxon>Enterococcus</taxon>
    </lineage>
</organism>
<proteinExistence type="inferred from homology"/>
<evidence type="ECO:0000259" key="7">
    <source>
        <dbReference type="Pfam" id="PF01432"/>
    </source>
</evidence>
<dbReference type="Gene3D" id="1.10.1370.30">
    <property type="match status" value="1"/>
</dbReference>
<dbReference type="InterPro" id="IPR001567">
    <property type="entry name" value="Pept_M3A_M3B_dom"/>
</dbReference>
<dbReference type="OrthoDB" id="9769691at2"/>
<protein>
    <recommendedName>
        <fullName evidence="7">Peptidase M3A/M3B catalytic domain-containing protein</fullName>
    </recommendedName>
</protein>
<feature type="domain" description="Peptidase M3A/M3B catalytic" evidence="7">
    <location>
        <begin position="311"/>
        <end position="546"/>
    </location>
</feature>
<evidence type="ECO:0000313" key="9">
    <source>
        <dbReference type="Proteomes" id="UP000195043"/>
    </source>
</evidence>
<keyword evidence="9" id="KW-1185">Reference proteome</keyword>
<dbReference type="GO" id="GO:0006518">
    <property type="term" value="P:peptide metabolic process"/>
    <property type="evidence" value="ECO:0007669"/>
    <property type="project" value="TreeGrafter"/>
</dbReference>
<sequence length="566" mass="66233">MKFADYTYQRPDFQTYQETYKQALSSLKEATTLSSAKEAVDTLNQLRGTIDTAANLASIRYSINTHDTFYEAEDVFWNDYQPHFEALDFQFYQTLLSSPVLNELKELCPETLFLFAESRIKLFDESLIPLFQKENQLASDYGKLVASAQIDFQGQTYTLAQLRPFTEHKDRQIRQSAFEKQTAFFADNEAQFDQIYDDMVKVRTEIAQTLGFKNYVEFADTQMNRWDYDRKMIETYRQEILEKVVPITQKLYQRQAERNQLPHATYVDLPLVYPTGNATPKGTPEELVEKARIMYHELSSETGAFFDFMVEHDLLDLLSKKGKQSGGYCTFIQDYQSPFIFANFNGTSGDVDVLTHEAGHAFQAFSSRWIKEPEILFPNFESCEIHSMSMEFIAWPWMDSFFEEETEKYKFAHLASSLQFLPYGVLVDHFQQEVYTHPDWTPEQRKQCWRTLEKQYCPERDYVEMPDLDRGLYWFRQGHIFESPFYYIDYTLAQVCAFQFWYRFIVAKDDTAWQDYLAICQVGGTKTFLEILSLANLRSPFEKGALDDTLSAVDAFLASIPESQLE</sequence>
<comment type="similarity">
    <text evidence="6">Belongs to the peptidase M3 family.</text>
</comment>
<evidence type="ECO:0000256" key="5">
    <source>
        <dbReference type="ARBA" id="ARBA00023049"/>
    </source>
</evidence>
<keyword evidence="2 6" id="KW-0479">Metal-binding</keyword>
<dbReference type="CDD" id="cd09606">
    <property type="entry name" value="M3B_PepF"/>
    <property type="match status" value="1"/>
</dbReference>
<dbReference type="InterPro" id="IPR011976">
    <property type="entry name" value="Pept_M3B_oligopep-rel"/>
</dbReference>
<dbReference type="EMBL" id="NGKU01000001">
    <property type="protein sequence ID" value="OTN76102.1"/>
    <property type="molecule type" value="Genomic_DNA"/>
</dbReference>
<accession>A0A242A567</accession>
<dbReference type="Pfam" id="PF01432">
    <property type="entry name" value="Peptidase_M3"/>
    <property type="match status" value="1"/>
</dbReference>
<dbReference type="GO" id="GO:0046872">
    <property type="term" value="F:metal ion binding"/>
    <property type="evidence" value="ECO:0007669"/>
    <property type="project" value="UniProtKB-UniRule"/>
</dbReference>
<keyword evidence="1 6" id="KW-0645">Protease</keyword>
<dbReference type="PANTHER" id="PTHR11804:SF28">
    <property type="entry name" value="OLIGOENDOPEPTIDASE F"/>
    <property type="match status" value="1"/>
</dbReference>
<evidence type="ECO:0000256" key="1">
    <source>
        <dbReference type="ARBA" id="ARBA00022670"/>
    </source>
</evidence>
<keyword evidence="4 6" id="KW-0862">Zinc</keyword>
<dbReference type="AlphaFoldDB" id="A0A242A567"/>
<evidence type="ECO:0000256" key="2">
    <source>
        <dbReference type="ARBA" id="ARBA00022723"/>
    </source>
</evidence>
<evidence type="ECO:0000256" key="4">
    <source>
        <dbReference type="ARBA" id="ARBA00022833"/>
    </source>
</evidence>
<dbReference type="Proteomes" id="UP000195043">
    <property type="component" value="Unassembled WGS sequence"/>
</dbReference>
<evidence type="ECO:0000313" key="8">
    <source>
        <dbReference type="EMBL" id="OTN76102.1"/>
    </source>
</evidence>
<dbReference type="SUPFAM" id="SSF55486">
    <property type="entry name" value="Metalloproteases ('zincins'), catalytic domain"/>
    <property type="match status" value="1"/>
</dbReference>
<gene>
    <name evidence="8" type="ORF">A5886_001179</name>
</gene>
<evidence type="ECO:0000256" key="3">
    <source>
        <dbReference type="ARBA" id="ARBA00022801"/>
    </source>
</evidence>
<dbReference type="NCBIfam" id="TIGR02289">
    <property type="entry name" value="M3_not_pepF"/>
    <property type="match status" value="1"/>
</dbReference>
<name>A0A242A567_9ENTE</name>
<keyword evidence="5 6" id="KW-0482">Metalloprotease</keyword>